<evidence type="ECO:0000259" key="15">
    <source>
        <dbReference type="PROSITE" id="PS51462"/>
    </source>
</evidence>
<dbReference type="PANTHER" id="PTHR10885">
    <property type="entry name" value="ISOPENTENYL-DIPHOSPHATE DELTA-ISOMERASE"/>
    <property type="match status" value="1"/>
</dbReference>
<keyword evidence="9" id="KW-0753">Steroid metabolism</keyword>
<keyword evidence="11" id="KW-0752">Steroid biosynthesis</keyword>
<reference evidence="16 17" key="1">
    <citation type="submission" date="2024-04" db="EMBL/GenBank/DDBJ databases">
        <authorList>
            <consortium name="Genoscope - CEA"/>
            <person name="William W."/>
        </authorList>
    </citation>
    <scope>NUCLEOTIDE SEQUENCE [LARGE SCALE GENOMIC DNA]</scope>
</reference>
<sequence>MIKIIRIFPTVTRSVLMNFNLTGFHDSVCPAPASLRSLFFHNNAVVRGGFAAKFVVKNVRTLSTQLNKKNASKRMSTDDVFKGLDEIQIKLMEEECILVDKDDNNIGSASKKVCHLLENINKGMLHRAFSVFLFNLKGELLLQQRAEAKITFPDHFTNTCCSHPLNVPLELEEEDAMGVKRAAQRKLAHELGIEPEQVPLNEFHYLTRILYKAENVPKDNKWGEHEIDYILFIKGDVDVIPNPNEVKSYRYVSQQELKEIVESADSKGLLLTPWFNLIVTNFLQKWWNNIDDIETQADRDTIHRML</sequence>
<organism evidence="16 17">
    <name type="scientific">Lymnaea stagnalis</name>
    <name type="common">Great pond snail</name>
    <name type="synonym">Helix stagnalis</name>
    <dbReference type="NCBI Taxonomy" id="6523"/>
    <lineage>
        <taxon>Eukaryota</taxon>
        <taxon>Metazoa</taxon>
        <taxon>Spiralia</taxon>
        <taxon>Lophotrochozoa</taxon>
        <taxon>Mollusca</taxon>
        <taxon>Gastropoda</taxon>
        <taxon>Heterobranchia</taxon>
        <taxon>Euthyneura</taxon>
        <taxon>Panpulmonata</taxon>
        <taxon>Hygrophila</taxon>
        <taxon>Lymnaeoidea</taxon>
        <taxon>Lymnaeidae</taxon>
        <taxon>Lymnaea</taxon>
    </lineage>
</organism>
<keyword evidence="7" id="KW-0444">Lipid biosynthesis</keyword>
<keyword evidence="12" id="KW-0443">Lipid metabolism</keyword>
<keyword evidence="10" id="KW-0460">Magnesium</keyword>
<evidence type="ECO:0000313" key="16">
    <source>
        <dbReference type="EMBL" id="CAL1535829.1"/>
    </source>
</evidence>
<proteinExistence type="inferred from homology"/>
<evidence type="ECO:0000256" key="12">
    <source>
        <dbReference type="ARBA" id="ARBA00023098"/>
    </source>
</evidence>
<evidence type="ECO:0000256" key="13">
    <source>
        <dbReference type="ARBA" id="ARBA00023229"/>
    </source>
</evidence>
<dbReference type="InterPro" id="IPR015797">
    <property type="entry name" value="NUDIX_hydrolase-like_dom_sf"/>
</dbReference>
<accession>A0AAV2HSI6</accession>
<comment type="function">
    <text evidence="3">Catalyzes the 1,3-allylic rearrangement of the homoallylic substrate isopentenyl (IPP) to its highly electrophilic allylic isomer, dimethylallyl diphosphate (DMAPP).</text>
</comment>
<evidence type="ECO:0000256" key="4">
    <source>
        <dbReference type="ARBA" id="ARBA00004826"/>
    </source>
</evidence>
<keyword evidence="9" id="KW-1207">Sterol metabolism</keyword>
<dbReference type="Proteomes" id="UP001497497">
    <property type="component" value="Unassembled WGS sequence"/>
</dbReference>
<comment type="catalytic activity">
    <reaction evidence="1">
        <text>isopentenyl diphosphate = dimethylallyl diphosphate</text>
        <dbReference type="Rhea" id="RHEA:23284"/>
        <dbReference type="ChEBI" id="CHEBI:57623"/>
        <dbReference type="ChEBI" id="CHEBI:128769"/>
        <dbReference type="EC" id="5.3.3.2"/>
    </reaction>
</comment>
<keyword evidence="8" id="KW-0479">Metal-binding</keyword>
<dbReference type="GO" id="GO:0046872">
    <property type="term" value="F:metal ion binding"/>
    <property type="evidence" value="ECO:0007669"/>
    <property type="project" value="UniProtKB-KW"/>
</dbReference>
<dbReference type="InterPro" id="IPR000086">
    <property type="entry name" value="NUDIX_hydrolase_dom"/>
</dbReference>
<keyword evidence="9" id="KW-0756">Sterol biosynthesis</keyword>
<evidence type="ECO:0000256" key="7">
    <source>
        <dbReference type="ARBA" id="ARBA00022516"/>
    </source>
</evidence>
<dbReference type="GO" id="GO:0005737">
    <property type="term" value="C:cytoplasm"/>
    <property type="evidence" value="ECO:0007669"/>
    <property type="project" value="TreeGrafter"/>
</dbReference>
<evidence type="ECO:0000256" key="2">
    <source>
        <dbReference type="ARBA" id="ARBA00001946"/>
    </source>
</evidence>
<dbReference type="Gene3D" id="3.90.79.10">
    <property type="entry name" value="Nucleoside Triphosphate Pyrophosphohydrolase"/>
    <property type="match status" value="1"/>
</dbReference>
<dbReference type="FunFam" id="3.90.79.10:FF:000012">
    <property type="entry name" value="Isopentenyl-diphosphate Delta-isomerase 1"/>
    <property type="match status" value="1"/>
</dbReference>
<feature type="domain" description="Nudix hydrolase" evidence="15">
    <location>
        <begin position="124"/>
        <end position="277"/>
    </location>
</feature>
<evidence type="ECO:0000256" key="14">
    <source>
        <dbReference type="ARBA" id="ARBA00023235"/>
    </source>
</evidence>
<evidence type="ECO:0000256" key="11">
    <source>
        <dbReference type="ARBA" id="ARBA00022955"/>
    </source>
</evidence>
<keyword evidence="17" id="KW-1185">Reference proteome</keyword>
<evidence type="ECO:0000256" key="1">
    <source>
        <dbReference type="ARBA" id="ARBA00000374"/>
    </source>
</evidence>
<name>A0AAV2HSI6_LYMST</name>
<dbReference type="SUPFAM" id="SSF55811">
    <property type="entry name" value="Nudix"/>
    <property type="match status" value="1"/>
</dbReference>
<dbReference type="GO" id="GO:0009240">
    <property type="term" value="P:isopentenyl diphosphate biosynthetic process"/>
    <property type="evidence" value="ECO:0007669"/>
    <property type="project" value="TreeGrafter"/>
</dbReference>
<dbReference type="AlphaFoldDB" id="A0AAV2HSI6"/>
<dbReference type="GO" id="GO:0004452">
    <property type="term" value="F:isopentenyl-diphosphate delta-isomerase activity"/>
    <property type="evidence" value="ECO:0007669"/>
    <property type="project" value="UniProtKB-EC"/>
</dbReference>
<evidence type="ECO:0000256" key="8">
    <source>
        <dbReference type="ARBA" id="ARBA00022723"/>
    </source>
</evidence>
<evidence type="ECO:0000256" key="3">
    <source>
        <dbReference type="ARBA" id="ARBA00003951"/>
    </source>
</evidence>
<dbReference type="Pfam" id="PF00293">
    <property type="entry name" value="NUDIX"/>
    <property type="match status" value="1"/>
</dbReference>
<dbReference type="EC" id="5.3.3.2" evidence="6"/>
<dbReference type="PROSITE" id="PS51462">
    <property type="entry name" value="NUDIX"/>
    <property type="match status" value="1"/>
</dbReference>
<evidence type="ECO:0000256" key="5">
    <source>
        <dbReference type="ARBA" id="ARBA00007579"/>
    </source>
</evidence>
<evidence type="ECO:0000256" key="9">
    <source>
        <dbReference type="ARBA" id="ARBA00022778"/>
    </source>
</evidence>
<gene>
    <name evidence="16" type="ORF">GSLYS_00009789001</name>
</gene>
<comment type="pathway">
    <text evidence="4">Isoprenoid biosynthesis; dimethylallyl diphosphate biosynthesis; dimethylallyl diphosphate from isopentenyl diphosphate: step 1/1.</text>
</comment>
<evidence type="ECO:0000256" key="6">
    <source>
        <dbReference type="ARBA" id="ARBA00012057"/>
    </source>
</evidence>
<keyword evidence="14" id="KW-0413">Isomerase</keyword>
<dbReference type="EMBL" id="CAXITT010000212">
    <property type="protein sequence ID" value="CAL1535829.1"/>
    <property type="molecule type" value="Genomic_DNA"/>
</dbReference>
<keyword evidence="13" id="KW-0414">Isoprene biosynthesis</keyword>
<dbReference type="GO" id="GO:0006695">
    <property type="term" value="P:cholesterol biosynthetic process"/>
    <property type="evidence" value="ECO:0007669"/>
    <property type="project" value="UniProtKB-KW"/>
</dbReference>
<dbReference type="PANTHER" id="PTHR10885:SF0">
    <property type="entry name" value="ISOPENTENYL-DIPHOSPHATE DELTA-ISOMERASE"/>
    <property type="match status" value="1"/>
</dbReference>
<keyword evidence="9" id="KW-0153">Cholesterol metabolism</keyword>
<evidence type="ECO:0000256" key="10">
    <source>
        <dbReference type="ARBA" id="ARBA00022842"/>
    </source>
</evidence>
<evidence type="ECO:0000313" key="17">
    <source>
        <dbReference type="Proteomes" id="UP001497497"/>
    </source>
</evidence>
<dbReference type="NCBIfam" id="TIGR02150">
    <property type="entry name" value="IPP_isom_1"/>
    <property type="match status" value="1"/>
</dbReference>
<keyword evidence="9" id="KW-0152">Cholesterol biosynthesis</keyword>
<dbReference type="InterPro" id="IPR011876">
    <property type="entry name" value="IsopentenylPP_isomerase_typ1"/>
</dbReference>
<comment type="cofactor">
    <cofactor evidence="2">
        <name>Mg(2+)</name>
        <dbReference type="ChEBI" id="CHEBI:18420"/>
    </cofactor>
</comment>
<comment type="similarity">
    <text evidence="5">Belongs to the IPP isomerase type 1 family.</text>
</comment>
<protein>
    <recommendedName>
        <fullName evidence="6">isopentenyl-diphosphate Delta-isomerase</fullName>
        <ecNumber evidence="6">5.3.3.2</ecNumber>
    </recommendedName>
</protein>
<comment type="caution">
    <text evidence="16">The sequence shown here is derived from an EMBL/GenBank/DDBJ whole genome shotgun (WGS) entry which is preliminary data.</text>
</comment>
<dbReference type="CDD" id="cd02885">
    <property type="entry name" value="NUDIX_IPP_Isomerase"/>
    <property type="match status" value="1"/>
</dbReference>